<feature type="chain" id="PRO_5039213815" evidence="2">
    <location>
        <begin position="27"/>
        <end position="312"/>
    </location>
</feature>
<sequence>MTQRTRRGLLWLQSLVLILTLTNCSAPPAASPAAEASPNAEEETPLREKVKVRMPEAGDTEVAENDEVRIDTSHKADGYVMLTCITGRDKRVKAQIKCGDKVYNYDLNHEGRSETFPLQCGDGSYAISVLENIVDNRYTPLLTAEVEVVLSSAYAPFLVPNQMVDYTPDSQAVLEGQALTADARSDLDVVHDVFQYIVNNIDYDDAKAETVQTRKDYLPSVDDTLEERKGICYDYASLFAAMLRSQGIPTKLVTGYVEPLDVYHAWNLVYIKDVGWVEMKIYFDGENWQLVDTTFAASNTDGDLQYETVYEY</sequence>
<dbReference type="Gene3D" id="3.10.620.30">
    <property type="match status" value="1"/>
</dbReference>
<evidence type="ECO:0000256" key="1">
    <source>
        <dbReference type="SAM" id="MobiDB-lite"/>
    </source>
</evidence>
<proteinExistence type="predicted"/>
<feature type="signal peptide" evidence="2">
    <location>
        <begin position="1"/>
        <end position="26"/>
    </location>
</feature>
<feature type="domain" description="Transglutaminase-like" evidence="3">
    <location>
        <begin position="224"/>
        <end position="283"/>
    </location>
</feature>
<name>A0A926HLF7_9FIRM</name>
<dbReference type="AlphaFoldDB" id="A0A926HLF7"/>
<keyword evidence="2" id="KW-0732">Signal</keyword>
<gene>
    <name evidence="4" type="ORF">H8696_09205</name>
</gene>
<organism evidence="4 5">
    <name type="scientific">Gehongia tenuis</name>
    <dbReference type="NCBI Taxonomy" id="2763655"/>
    <lineage>
        <taxon>Bacteria</taxon>
        <taxon>Bacillati</taxon>
        <taxon>Bacillota</taxon>
        <taxon>Clostridia</taxon>
        <taxon>Christensenellales</taxon>
        <taxon>Christensenellaceae</taxon>
        <taxon>Gehongia</taxon>
    </lineage>
</organism>
<evidence type="ECO:0000313" key="5">
    <source>
        <dbReference type="Proteomes" id="UP000623172"/>
    </source>
</evidence>
<dbReference type="PANTHER" id="PTHR33490">
    <property type="entry name" value="BLR5614 PROTEIN-RELATED"/>
    <property type="match status" value="1"/>
</dbReference>
<dbReference type="RefSeq" id="WP_249316983.1">
    <property type="nucleotide sequence ID" value="NZ_JACRSR010000004.1"/>
</dbReference>
<dbReference type="SMART" id="SM00460">
    <property type="entry name" value="TGc"/>
    <property type="match status" value="1"/>
</dbReference>
<dbReference type="SUPFAM" id="SSF54001">
    <property type="entry name" value="Cysteine proteinases"/>
    <property type="match status" value="1"/>
</dbReference>
<reference evidence="4" key="1">
    <citation type="submission" date="2020-08" db="EMBL/GenBank/DDBJ databases">
        <title>Genome public.</title>
        <authorList>
            <person name="Liu C."/>
            <person name="Sun Q."/>
        </authorList>
    </citation>
    <scope>NUCLEOTIDE SEQUENCE</scope>
    <source>
        <strain evidence="4">NSJ-53</strain>
    </source>
</reference>
<dbReference type="PANTHER" id="PTHR33490:SF6">
    <property type="entry name" value="SLL1049 PROTEIN"/>
    <property type="match status" value="1"/>
</dbReference>
<feature type="compositionally biased region" description="Low complexity" evidence="1">
    <location>
        <begin position="28"/>
        <end position="39"/>
    </location>
</feature>
<dbReference type="EMBL" id="JACRSR010000004">
    <property type="protein sequence ID" value="MBC8532022.1"/>
    <property type="molecule type" value="Genomic_DNA"/>
</dbReference>
<dbReference type="Proteomes" id="UP000623172">
    <property type="component" value="Unassembled WGS sequence"/>
</dbReference>
<accession>A0A926HLF7</accession>
<protein>
    <submittedName>
        <fullName evidence="4">Transglutaminase domain-containing protein</fullName>
    </submittedName>
</protein>
<comment type="caution">
    <text evidence="4">The sequence shown here is derived from an EMBL/GenBank/DDBJ whole genome shotgun (WGS) entry which is preliminary data.</text>
</comment>
<evidence type="ECO:0000259" key="3">
    <source>
        <dbReference type="SMART" id="SM00460"/>
    </source>
</evidence>
<dbReference type="InterPro" id="IPR002931">
    <property type="entry name" value="Transglutaminase-like"/>
</dbReference>
<keyword evidence="5" id="KW-1185">Reference proteome</keyword>
<evidence type="ECO:0000256" key="2">
    <source>
        <dbReference type="SAM" id="SignalP"/>
    </source>
</evidence>
<dbReference type="Pfam" id="PF01841">
    <property type="entry name" value="Transglut_core"/>
    <property type="match status" value="1"/>
</dbReference>
<dbReference type="InterPro" id="IPR038765">
    <property type="entry name" value="Papain-like_cys_pep_sf"/>
</dbReference>
<evidence type="ECO:0000313" key="4">
    <source>
        <dbReference type="EMBL" id="MBC8532022.1"/>
    </source>
</evidence>
<feature type="region of interest" description="Disordered" evidence="1">
    <location>
        <begin position="28"/>
        <end position="48"/>
    </location>
</feature>